<name>R2QV25_9ENTE</name>
<accession>R2QV25</accession>
<protein>
    <submittedName>
        <fullName evidence="1">Uncharacterized protein</fullName>
    </submittedName>
</protein>
<reference evidence="1 3" key="1">
    <citation type="submission" date="2013-02" db="EMBL/GenBank/DDBJ databases">
        <title>The Genome Sequence of Enterococcus moraviensis BAA-383.</title>
        <authorList>
            <consortium name="The Broad Institute Genome Sequencing Platform"/>
            <consortium name="The Broad Institute Genome Sequencing Center for Infectious Disease"/>
            <person name="Earl A.M."/>
            <person name="Gilmore M.S."/>
            <person name="Lebreton F."/>
            <person name="Walker B."/>
            <person name="Young S.K."/>
            <person name="Zeng Q."/>
            <person name="Gargeya S."/>
            <person name="Fitzgerald M."/>
            <person name="Haas B."/>
            <person name="Abouelleil A."/>
            <person name="Alvarado L."/>
            <person name="Arachchi H.M."/>
            <person name="Berlin A.M."/>
            <person name="Chapman S.B."/>
            <person name="Dewar J."/>
            <person name="Goldberg J."/>
            <person name="Griggs A."/>
            <person name="Gujja S."/>
            <person name="Hansen M."/>
            <person name="Howarth C."/>
            <person name="Imamovic A."/>
            <person name="Larimer J."/>
            <person name="McCowan C."/>
            <person name="Murphy C."/>
            <person name="Neiman D."/>
            <person name="Pearson M."/>
            <person name="Priest M."/>
            <person name="Roberts A."/>
            <person name="Saif S."/>
            <person name="Shea T."/>
            <person name="Sisk P."/>
            <person name="Sykes S."/>
            <person name="Wortman J."/>
            <person name="Nusbaum C."/>
            <person name="Birren B."/>
        </authorList>
    </citation>
    <scope>NUCLEOTIDE SEQUENCE [LARGE SCALE GENOMIC DNA]</scope>
    <source>
        <strain evidence="1 3">ATCC BAA-383</strain>
    </source>
</reference>
<dbReference type="RefSeq" id="WP_010765355.1">
    <property type="nucleotide sequence ID" value="NZ_ASWB01000002.1"/>
</dbReference>
<dbReference type="EMBL" id="AJAS01000015">
    <property type="protein sequence ID" value="EOH99208.1"/>
    <property type="molecule type" value="Genomic_DNA"/>
</dbReference>
<dbReference type="PATRIC" id="fig|1158609.3.peg.1934"/>
<keyword evidence="4" id="KW-1185">Reference proteome</keyword>
<proteinExistence type="predicted"/>
<comment type="caution">
    <text evidence="1">The sequence shown here is derived from an EMBL/GenBank/DDBJ whole genome shotgun (WGS) entry which is preliminary data.</text>
</comment>
<dbReference type="EMBL" id="ASWB01000002">
    <property type="protein sequence ID" value="EOT72109.1"/>
    <property type="molecule type" value="Genomic_DNA"/>
</dbReference>
<evidence type="ECO:0000313" key="1">
    <source>
        <dbReference type="EMBL" id="EOH99208.1"/>
    </source>
</evidence>
<dbReference type="Proteomes" id="UP000013781">
    <property type="component" value="Unassembled WGS sequence"/>
</dbReference>
<evidence type="ECO:0000313" key="2">
    <source>
        <dbReference type="EMBL" id="EOT72109.1"/>
    </source>
</evidence>
<gene>
    <name evidence="2" type="ORF">I586_01917</name>
    <name evidence="1" type="ORF">UAY_01985</name>
</gene>
<evidence type="ECO:0000313" key="4">
    <source>
        <dbReference type="Proteomes" id="UP000014157"/>
    </source>
</evidence>
<dbReference type="Proteomes" id="UP000014157">
    <property type="component" value="Unassembled WGS sequence"/>
</dbReference>
<sequence>MTREEKKVQIVGSKTSICTFFIYEGKPNASTIVILSHLCHNNNRKQKENGMSLEK</sequence>
<dbReference type="AlphaFoldDB" id="R2QV25"/>
<organism evidence="1 3">
    <name type="scientific">Enterococcus moraviensis ATCC BAA-383</name>
    <dbReference type="NCBI Taxonomy" id="1158609"/>
    <lineage>
        <taxon>Bacteria</taxon>
        <taxon>Bacillati</taxon>
        <taxon>Bacillota</taxon>
        <taxon>Bacilli</taxon>
        <taxon>Lactobacillales</taxon>
        <taxon>Enterococcaceae</taxon>
        <taxon>Enterococcus</taxon>
    </lineage>
</organism>
<dbReference type="HOGENOM" id="CLU_3025205_0_0_9"/>
<reference evidence="2 4" key="2">
    <citation type="submission" date="2013-03" db="EMBL/GenBank/DDBJ databases">
        <title>The Genome Sequence of Enterococcus moraviensis BAA-383 (PacBio/Illumina hybrid assembly).</title>
        <authorList>
            <consortium name="The Broad Institute Genomics Platform"/>
            <consortium name="The Broad Institute Genome Sequencing Center for Infectious Disease"/>
            <person name="Earl A."/>
            <person name="Russ C."/>
            <person name="Gilmore M."/>
            <person name="Surin D."/>
            <person name="Walker B."/>
            <person name="Young S."/>
            <person name="Zeng Q."/>
            <person name="Gargeya S."/>
            <person name="Fitzgerald M."/>
            <person name="Haas B."/>
            <person name="Abouelleil A."/>
            <person name="Allen A.W."/>
            <person name="Alvarado L."/>
            <person name="Arachchi H.M."/>
            <person name="Berlin A.M."/>
            <person name="Chapman S.B."/>
            <person name="Gainer-Dewar J."/>
            <person name="Goldberg J."/>
            <person name="Griggs A."/>
            <person name="Gujja S."/>
            <person name="Hansen M."/>
            <person name="Howarth C."/>
            <person name="Imamovic A."/>
            <person name="Ireland A."/>
            <person name="Larimer J."/>
            <person name="McCowan C."/>
            <person name="Murphy C."/>
            <person name="Pearson M."/>
            <person name="Poon T.W."/>
            <person name="Priest M."/>
            <person name="Roberts A."/>
            <person name="Saif S."/>
            <person name="Shea T."/>
            <person name="Sisk P."/>
            <person name="Sykes S."/>
            <person name="Wortman J."/>
            <person name="Nusbaum C."/>
            <person name="Birren B."/>
        </authorList>
    </citation>
    <scope>NUCLEOTIDE SEQUENCE [LARGE SCALE GENOMIC DNA]</scope>
    <source>
        <strain evidence="2 4">ATCC BAA-383</strain>
    </source>
</reference>
<evidence type="ECO:0000313" key="3">
    <source>
        <dbReference type="Proteomes" id="UP000013781"/>
    </source>
</evidence>